<comment type="caution">
    <text evidence="13">The sequence shown here is derived from an EMBL/GenBank/DDBJ whole genome shotgun (WGS) entry which is preliminary data.</text>
</comment>
<keyword evidence="4 10" id="KW-0347">Helicase</keyword>
<keyword evidence="2 10" id="KW-0547">Nucleotide-binding</keyword>
<dbReference type="Proteomes" id="UP000231426">
    <property type="component" value="Unassembled WGS sequence"/>
</dbReference>
<dbReference type="InterPro" id="IPR013986">
    <property type="entry name" value="DExx_box_DNA_helicase_dom_sf"/>
</dbReference>
<dbReference type="PROSITE" id="PS51217">
    <property type="entry name" value="UVRD_HELICASE_CTER"/>
    <property type="match status" value="1"/>
</dbReference>
<evidence type="ECO:0000313" key="13">
    <source>
        <dbReference type="EMBL" id="PIT88475.1"/>
    </source>
</evidence>
<evidence type="ECO:0000259" key="12">
    <source>
        <dbReference type="PROSITE" id="PS51217"/>
    </source>
</evidence>
<evidence type="ECO:0000256" key="7">
    <source>
        <dbReference type="ARBA" id="ARBA00034617"/>
    </source>
</evidence>
<proteinExistence type="inferred from homology"/>
<dbReference type="PANTHER" id="PTHR11070:SF3">
    <property type="entry name" value="DNA 3'-5' HELICASE"/>
    <property type="match status" value="1"/>
</dbReference>
<dbReference type="GO" id="GO:0005829">
    <property type="term" value="C:cytosol"/>
    <property type="evidence" value="ECO:0007669"/>
    <property type="project" value="TreeGrafter"/>
</dbReference>
<evidence type="ECO:0000259" key="11">
    <source>
        <dbReference type="PROSITE" id="PS51198"/>
    </source>
</evidence>
<dbReference type="GO" id="GO:0003677">
    <property type="term" value="F:DNA binding"/>
    <property type="evidence" value="ECO:0007669"/>
    <property type="project" value="InterPro"/>
</dbReference>
<sequence>MIDFPTELNQEQLAVVYQGDGPCLVLAGAGSGKTRVVTYRVAYLLEKGISEDKILLLTFTNKASAEMVNRVKNLTGRDSRLPWAGTFHSIAHKILRKYSSLLDYKNNFTILDEDDSESLLKICVKNCKDTTVEKKFPSIGAIKNIISFSRNAELPLSDVVDLKYPNWFEYVPVLEKIACEYSKSKKEANAMDFDDLLVNLLLLLQNPEICRRLSEQFQYILVDEYQDTNRLQSSIIKKLSSVHNNVLVVGDDAQSIYSFRAADVKNILNFECDYLGAKVFKLETNYRSYQTVLDVANSIISKNLKQYKKVLKTILFGGAKPLLKPHLDQSSEAKFIAGEIEKKLKAGTATSEIAVLFRAAYHSQQLEMELVRRGIGYDYRGGLRFFERAHIKDVLAYLRLRHNPSDTSAWLRVLLHEEGIGPAGAMKIISMSTGAANIDELKQIGESLGDRATGGWQNFLNIYSALMSSEKKPSDMIEVVVESPYADYLSSEYLDAAERLSDLKQLIIFAKQHDSLDDFLAEAALAENFALKNGKRVVSSDRIILSTLHQAKGLEWKNVFIMNVARGAFPNDRALREDGGLEEERRLFYVGITRAKENLYLTYPMSGGSFGDSLTGPSVFLEEISPDLLEDHSLLISNHNTSFNDSEAGVSYISEEEEFQPKKISPGSFLRDIDDL</sequence>
<evidence type="ECO:0000313" key="14">
    <source>
        <dbReference type="Proteomes" id="UP000231426"/>
    </source>
</evidence>
<dbReference type="GO" id="GO:0000725">
    <property type="term" value="P:recombinational repair"/>
    <property type="evidence" value="ECO:0007669"/>
    <property type="project" value="TreeGrafter"/>
</dbReference>
<evidence type="ECO:0000256" key="4">
    <source>
        <dbReference type="ARBA" id="ARBA00022806"/>
    </source>
</evidence>
<keyword evidence="5 10" id="KW-0067">ATP-binding</keyword>
<dbReference type="GO" id="GO:0005524">
    <property type="term" value="F:ATP binding"/>
    <property type="evidence" value="ECO:0007669"/>
    <property type="project" value="UniProtKB-UniRule"/>
</dbReference>
<dbReference type="PROSITE" id="PS51198">
    <property type="entry name" value="UVRD_HELICASE_ATP_BIND"/>
    <property type="match status" value="1"/>
</dbReference>
<dbReference type="Gene3D" id="1.10.486.10">
    <property type="entry name" value="PCRA, domain 4"/>
    <property type="match status" value="1"/>
</dbReference>
<dbReference type="CDD" id="cd17932">
    <property type="entry name" value="DEXQc_UvrD"/>
    <property type="match status" value="1"/>
</dbReference>
<dbReference type="EMBL" id="PFBV01000003">
    <property type="protein sequence ID" value="PIT88475.1"/>
    <property type="molecule type" value="Genomic_DNA"/>
</dbReference>
<dbReference type="AlphaFoldDB" id="A0A2M6W6V7"/>
<gene>
    <name evidence="13" type="ORF">COU29_01685</name>
</gene>
<keyword evidence="3 10" id="KW-0378">Hydrolase</keyword>
<evidence type="ECO:0000256" key="6">
    <source>
        <dbReference type="ARBA" id="ARBA00023235"/>
    </source>
</evidence>
<reference evidence="14" key="1">
    <citation type="submission" date="2017-09" db="EMBL/GenBank/DDBJ databases">
        <title>Depth-based differentiation of microbial function through sediment-hosted aquifers and enrichment of novel symbionts in the deep terrestrial subsurface.</title>
        <authorList>
            <person name="Probst A.J."/>
            <person name="Ladd B."/>
            <person name="Jarett J.K."/>
            <person name="Geller-Mcgrath D.E."/>
            <person name="Sieber C.M.K."/>
            <person name="Emerson J.B."/>
            <person name="Anantharaman K."/>
            <person name="Thomas B.C."/>
            <person name="Malmstrom R."/>
            <person name="Stieglmeier M."/>
            <person name="Klingl A."/>
            <person name="Woyke T."/>
            <person name="Ryan C.M."/>
            <person name="Banfield J.F."/>
        </authorList>
    </citation>
    <scope>NUCLEOTIDE SEQUENCE [LARGE SCALE GENOMIC DNA]</scope>
</reference>
<feature type="domain" description="UvrD-like helicase ATP-binding" evidence="11">
    <location>
        <begin position="6"/>
        <end position="289"/>
    </location>
</feature>
<dbReference type="Pfam" id="PF13361">
    <property type="entry name" value="UvrD_C"/>
    <property type="match status" value="1"/>
</dbReference>
<evidence type="ECO:0000256" key="5">
    <source>
        <dbReference type="ARBA" id="ARBA00022840"/>
    </source>
</evidence>
<dbReference type="CDD" id="cd18807">
    <property type="entry name" value="SF1_C_UvrD"/>
    <property type="match status" value="1"/>
</dbReference>
<feature type="binding site" evidence="10">
    <location>
        <begin position="27"/>
        <end position="34"/>
    </location>
    <ligand>
        <name>ATP</name>
        <dbReference type="ChEBI" id="CHEBI:30616"/>
    </ligand>
</feature>
<dbReference type="EC" id="5.6.2.4" evidence="8"/>
<accession>A0A2M6W6V7</accession>
<dbReference type="Pfam" id="PF00580">
    <property type="entry name" value="UvrD-helicase"/>
    <property type="match status" value="1"/>
</dbReference>
<evidence type="ECO:0000256" key="2">
    <source>
        <dbReference type="ARBA" id="ARBA00022741"/>
    </source>
</evidence>
<comment type="catalytic activity">
    <reaction evidence="7">
        <text>Couples ATP hydrolysis with the unwinding of duplex DNA by translocating in the 3'-5' direction.</text>
        <dbReference type="EC" id="5.6.2.4"/>
    </reaction>
</comment>
<evidence type="ECO:0000256" key="3">
    <source>
        <dbReference type="ARBA" id="ARBA00022801"/>
    </source>
</evidence>
<evidence type="ECO:0000256" key="10">
    <source>
        <dbReference type="PROSITE-ProRule" id="PRU00560"/>
    </source>
</evidence>
<dbReference type="InterPro" id="IPR027417">
    <property type="entry name" value="P-loop_NTPase"/>
</dbReference>
<dbReference type="PANTHER" id="PTHR11070">
    <property type="entry name" value="UVRD / RECB / PCRA DNA HELICASE FAMILY MEMBER"/>
    <property type="match status" value="1"/>
</dbReference>
<dbReference type="Gene3D" id="1.10.10.160">
    <property type="match status" value="1"/>
</dbReference>
<feature type="domain" description="UvrD-like helicase C-terminal" evidence="12">
    <location>
        <begin position="290"/>
        <end position="553"/>
    </location>
</feature>
<name>A0A2M6W6V7_9BACT</name>
<dbReference type="InterPro" id="IPR014017">
    <property type="entry name" value="DNA_helicase_UvrD-like_C"/>
</dbReference>
<evidence type="ECO:0000256" key="9">
    <source>
        <dbReference type="ARBA" id="ARBA00048988"/>
    </source>
</evidence>
<evidence type="ECO:0000256" key="1">
    <source>
        <dbReference type="ARBA" id="ARBA00009922"/>
    </source>
</evidence>
<dbReference type="InterPro" id="IPR000212">
    <property type="entry name" value="DNA_helicase_UvrD/REP"/>
</dbReference>
<dbReference type="GO" id="GO:0016887">
    <property type="term" value="F:ATP hydrolysis activity"/>
    <property type="evidence" value="ECO:0007669"/>
    <property type="project" value="RHEA"/>
</dbReference>
<keyword evidence="6" id="KW-0413">Isomerase</keyword>
<comment type="catalytic activity">
    <reaction evidence="9">
        <text>ATP + H2O = ADP + phosphate + H(+)</text>
        <dbReference type="Rhea" id="RHEA:13065"/>
        <dbReference type="ChEBI" id="CHEBI:15377"/>
        <dbReference type="ChEBI" id="CHEBI:15378"/>
        <dbReference type="ChEBI" id="CHEBI:30616"/>
        <dbReference type="ChEBI" id="CHEBI:43474"/>
        <dbReference type="ChEBI" id="CHEBI:456216"/>
        <dbReference type="EC" id="5.6.2.4"/>
    </reaction>
</comment>
<organism evidence="13 14">
    <name type="scientific">Candidatus Magasanikbacteria bacterium CG10_big_fil_rev_8_21_14_0_10_36_32</name>
    <dbReference type="NCBI Taxonomy" id="1974646"/>
    <lineage>
        <taxon>Bacteria</taxon>
        <taxon>Candidatus Magasanikiibacteriota</taxon>
    </lineage>
</organism>
<dbReference type="GO" id="GO:0043138">
    <property type="term" value="F:3'-5' DNA helicase activity"/>
    <property type="evidence" value="ECO:0007669"/>
    <property type="project" value="UniProtKB-EC"/>
</dbReference>
<dbReference type="SUPFAM" id="SSF52540">
    <property type="entry name" value="P-loop containing nucleoside triphosphate hydrolases"/>
    <property type="match status" value="1"/>
</dbReference>
<protein>
    <recommendedName>
        <fullName evidence="8">DNA 3'-5' helicase</fullName>
        <ecNumber evidence="8">5.6.2.4</ecNumber>
    </recommendedName>
</protein>
<dbReference type="Gene3D" id="3.40.50.300">
    <property type="entry name" value="P-loop containing nucleotide triphosphate hydrolases"/>
    <property type="match status" value="2"/>
</dbReference>
<dbReference type="InterPro" id="IPR014016">
    <property type="entry name" value="UvrD-like_ATP-bd"/>
</dbReference>
<comment type="similarity">
    <text evidence="1">Belongs to the helicase family. UvrD subfamily.</text>
</comment>
<evidence type="ECO:0000256" key="8">
    <source>
        <dbReference type="ARBA" id="ARBA00034808"/>
    </source>
</evidence>